<evidence type="ECO:0000313" key="11">
    <source>
        <dbReference type="EMBL" id="KXG75486.1"/>
    </source>
</evidence>
<feature type="domain" description="UvrD-like helicase ATP-binding" evidence="10">
    <location>
        <begin position="202"/>
        <end position="600"/>
    </location>
</feature>
<dbReference type="EMBL" id="LOEE01000034">
    <property type="protein sequence ID" value="KXG75486.1"/>
    <property type="molecule type" value="Genomic_DNA"/>
</dbReference>
<dbReference type="PATRIC" id="fig|520762.4.peg.1943"/>
<keyword evidence="3 9" id="KW-0347">Helicase</keyword>
<dbReference type="GO" id="GO:0016887">
    <property type="term" value="F:ATP hydrolysis activity"/>
    <property type="evidence" value="ECO:0007669"/>
    <property type="project" value="RHEA"/>
</dbReference>
<evidence type="ECO:0000256" key="8">
    <source>
        <dbReference type="ARBA" id="ARBA00048988"/>
    </source>
</evidence>
<evidence type="ECO:0000256" key="5">
    <source>
        <dbReference type="ARBA" id="ARBA00023235"/>
    </source>
</evidence>
<comment type="caution">
    <text evidence="11">The sequence shown here is derived from an EMBL/GenBank/DDBJ whole genome shotgun (WGS) entry which is preliminary data.</text>
</comment>
<dbReference type="Gene3D" id="3.40.50.300">
    <property type="entry name" value="P-loop containing nucleotide triphosphate hydrolases"/>
    <property type="match status" value="3"/>
</dbReference>
<dbReference type="GO" id="GO:0043138">
    <property type="term" value="F:3'-5' DNA helicase activity"/>
    <property type="evidence" value="ECO:0007669"/>
    <property type="project" value="UniProtKB-EC"/>
</dbReference>
<dbReference type="EC" id="5.6.2.4" evidence="7"/>
<dbReference type="NCBIfam" id="NF041464">
    <property type="entry name" value="HelD_BACSU"/>
    <property type="match status" value="1"/>
</dbReference>
<name>A0A140L4L1_9FIRM</name>
<evidence type="ECO:0000259" key="10">
    <source>
        <dbReference type="PROSITE" id="PS51198"/>
    </source>
</evidence>
<keyword evidence="1 9" id="KW-0547">Nucleotide-binding</keyword>
<evidence type="ECO:0000256" key="4">
    <source>
        <dbReference type="ARBA" id="ARBA00022840"/>
    </source>
</evidence>
<dbReference type="PROSITE" id="PS51198">
    <property type="entry name" value="UVRD_HELICASE_ATP_BIND"/>
    <property type="match status" value="1"/>
</dbReference>
<dbReference type="InterPro" id="IPR014016">
    <property type="entry name" value="UvrD-like_ATP-bd"/>
</dbReference>
<evidence type="ECO:0000256" key="9">
    <source>
        <dbReference type="PROSITE-ProRule" id="PRU00560"/>
    </source>
</evidence>
<evidence type="ECO:0000256" key="1">
    <source>
        <dbReference type="ARBA" id="ARBA00022741"/>
    </source>
</evidence>
<accession>A0A140L4L1</accession>
<dbReference type="OrthoDB" id="9787585at2"/>
<dbReference type="GO" id="GO:0005829">
    <property type="term" value="C:cytosol"/>
    <property type="evidence" value="ECO:0007669"/>
    <property type="project" value="TreeGrafter"/>
</dbReference>
<dbReference type="Pfam" id="PF13361">
    <property type="entry name" value="UvrD_C"/>
    <property type="match status" value="1"/>
</dbReference>
<comment type="catalytic activity">
    <reaction evidence="8">
        <text>ATP + H2O = ADP + phosphate + H(+)</text>
        <dbReference type="Rhea" id="RHEA:13065"/>
        <dbReference type="ChEBI" id="CHEBI:15377"/>
        <dbReference type="ChEBI" id="CHEBI:15378"/>
        <dbReference type="ChEBI" id="CHEBI:30616"/>
        <dbReference type="ChEBI" id="CHEBI:43474"/>
        <dbReference type="ChEBI" id="CHEBI:456216"/>
        <dbReference type="EC" id="5.6.2.4"/>
    </reaction>
</comment>
<sequence length="776" mass="90472">MQAENHPDYIGEKEHLEETIRWIEGEQKFLEGYETILKDRLREIRKTVKTLTDERLIANQQLYQMASRDIEHLKRSRNHPYFGRIDFQEARRDDVEIIYIGKYGLHDRDREIPVVVDWRAPIADIYYSGHSREVAYRAPSGEVKGQMHLKRRYEIEGGELKEIYDDKTSEDKIEDSLKGKGDFLTEALQKRTHGRLKEIVATIQDQQNRIIRSNAIKPLVVQGVAGSGKTTIALHRMAYLIYNNRRNTDANYMVVAPNQLFLNYISDILPDLGVENVCQTTFEDWALQLIGKDIEIAKCADKLNLLMNSEREEAKIVSLASKLKGSLLFKKVIDHRMRQLEKTLLPLENLSVDDMVLLPYDKIQEIFLTSNVHLPLVPRITKLNEYLKTRLKKEMKEIREKIEECYNIKIDRLKDQAKDTETIRKDIIQLYDGRDEKIERIKQILPALVDRYTEKIEKPDTIQFYYDLFRVQGEIEKAFAPKIGFDRLTQICDDIRKQLSKEIFENEDLGPLAYIHLKLFGLEDKNKYTHIVVDEAQDLDELKMSVLRELSINDSFTFVGDLSQGIYSYRGIHNWTKTMERVFQGREYHYHFLTTSYRSTIEIVNLANGVIQKCKGLDAILAEPIFRHGEKPWLKKCENHEEMLTQMVCRIRHLTKEAYGSIAVICKDLDTTEKVYKDLKGRVENIHLITEQATDFHGGVVVIPSYLSKGLEFDGVLVYGVDQGTYSMEEIDVKLLYIAITRALHRVSMYYQGDLSEVLKGLDDLYDEPNKRLKTK</sequence>
<evidence type="ECO:0000313" key="12">
    <source>
        <dbReference type="Proteomes" id="UP000070456"/>
    </source>
</evidence>
<keyword evidence="2 9" id="KW-0378">Hydrolase</keyword>
<evidence type="ECO:0000256" key="7">
    <source>
        <dbReference type="ARBA" id="ARBA00034808"/>
    </source>
</evidence>
<dbReference type="PANTHER" id="PTHR11070">
    <property type="entry name" value="UVRD / RECB / PCRA DNA HELICASE FAMILY MEMBER"/>
    <property type="match status" value="1"/>
</dbReference>
<dbReference type="AlphaFoldDB" id="A0A140L4L1"/>
<dbReference type="RefSeq" id="WP_068556338.1">
    <property type="nucleotide sequence ID" value="NZ_LOEE01000034.1"/>
</dbReference>
<reference evidence="11 12" key="1">
    <citation type="submission" date="2015-12" db="EMBL/GenBank/DDBJ databases">
        <title>Draft genome sequence of the thermoanaerobe Thermotalea metallivorans, an isolate from the runoff channel of the Great Artesian Basin, Australia.</title>
        <authorList>
            <person name="Patel B.K."/>
        </authorList>
    </citation>
    <scope>NUCLEOTIDE SEQUENCE [LARGE SCALE GENOMIC DNA]</scope>
    <source>
        <strain evidence="11 12">B2-1</strain>
    </source>
</reference>
<keyword evidence="5" id="KW-0413">Isomerase</keyword>
<dbReference type="Pfam" id="PF00580">
    <property type="entry name" value="UvrD-helicase"/>
    <property type="match status" value="1"/>
</dbReference>
<dbReference type="InterPro" id="IPR014017">
    <property type="entry name" value="DNA_helicase_UvrD-like_C"/>
</dbReference>
<dbReference type="GO" id="GO:0005524">
    <property type="term" value="F:ATP binding"/>
    <property type="evidence" value="ECO:0007669"/>
    <property type="project" value="UniProtKB-UniRule"/>
</dbReference>
<proteinExistence type="predicted"/>
<feature type="binding site" evidence="9">
    <location>
        <begin position="223"/>
        <end position="230"/>
    </location>
    <ligand>
        <name>ATP</name>
        <dbReference type="ChEBI" id="CHEBI:30616"/>
    </ligand>
</feature>
<dbReference type="InterPro" id="IPR048228">
    <property type="entry name" value="HelD_bacillota"/>
</dbReference>
<dbReference type="InterPro" id="IPR027785">
    <property type="entry name" value="UvrD-like_helicase_C"/>
</dbReference>
<keyword evidence="12" id="KW-1185">Reference proteome</keyword>
<organism evidence="11 12">
    <name type="scientific">Thermotalea metallivorans</name>
    <dbReference type="NCBI Taxonomy" id="520762"/>
    <lineage>
        <taxon>Bacteria</taxon>
        <taxon>Bacillati</taxon>
        <taxon>Bacillota</taxon>
        <taxon>Clostridia</taxon>
        <taxon>Peptostreptococcales</taxon>
        <taxon>Thermotaleaceae</taxon>
        <taxon>Thermotalea</taxon>
    </lineage>
</organism>
<evidence type="ECO:0000256" key="2">
    <source>
        <dbReference type="ARBA" id="ARBA00022801"/>
    </source>
</evidence>
<protein>
    <recommendedName>
        <fullName evidence="7">DNA 3'-5' helicase</fullName>
        <ecNumber evidence="7">5.6.2.4</ecNumber>
    </recommendedName>
</protein>
<evidence type="ECO:0000256" key="6">
    <source>
        <dbReference type="ARBA" id="ARBA00034617"/>
    </source>
</evidence>
<comment type="catalytic activity">
    <reaction evidence="6">
        <text>Couples ATP hydrolysis with the unwinding of duplex DNA by translocating in the 3'-5' direction.</text>
        <dbReference type="EC" id="5.6.2.4"/>
    </reaction>
</comment>
<gene>
    <name evidence="11" type="primary">helD</name>
    <name evidence="11" type="ORF">AN619_17500</name>
</gene>
<dbReference type="GO" id="GO:0000725">
    <property type="term" value="P:recombinational repair"/>
    <property type="evidence" value="ECO:0007669"/>
    <property type="project" value="TreeGrafter"/>
</dbReference>
<evidence type="ECO:0000256" key="3">
    <source>
        <dbReference type="ARBA" id="ARBA00022806"/>
    </source>
</evidence>
<keyword evidence="4 9" id="KW-0067">ATP-binding</keyword>
<dbReference type="STRING" id="520762.AN619_17500"/>
<dbReference type="InterPro" id="IPR000212">
    <property type="entry name" value="DNA_helicase_UvrD/REP"/>
</dbReference>
<dbReference type="Proteomes" id="UP000070456">
    <property type="component" value="Unassembled WGS sequence"/>
</dbReference>
<dbReference type="Pfam" id="PF13538">
    <property type="entry name" value="UvrD_C_2"/>
    <property type="match status" value="1"/>
</dbReference>
<dbReference type="GO" id="GO:0003677">
    <property type="term" value="F:DNA binding"/>
    <property type="evidence" value="ECO:0007669"/>
    <property type="project" value="InterPro"/>
</dbReference>
<dbReference type="InterPro" id="IPR027417">
    <property type="entry name" value="P-loop_NTPase"/>
</dbReference>
<dbReference type="SUPFAM" id="SSF52540">
    <property type="entry name" value="P-loop containing nucleoside triphosphate hydrolases"/>
    <property type="match status" value="1"/>
</dbReference>
<dbReference type="PANTHER" id="PTHR11070:SF17">
    <property type="entry name" value="DNA HELICASE IV"/>
    <property type="match status" value="1"/>
</dbReference>